<dbReference type="InterPro" id="IPR036188">
    <property type="entry name" value="FAD/NAD-bd_sf"/>
</dbReference>
<organism evidence="6 7">
    <name type="scientific">Streptomyces boncukensis</name>
    <dbReference type="NCBI Taxonomy" id="2711219"/>
    <lineage>
        <taxon>Bacteria</taxon>
        <taxon>Bacillati</taxon>
        <taxon>Actinomycetota</taxon>
        <taxon>Actinomycetes</taxon>
        <taxon>Kitasatosporales</taxon>
        <taxon>Streptomycetaceae</taxon>
        <taxon>Streptomyces</taxon>
    </lineage>
</organism>
<dbReference type="PRINTS" id="PR00420">
    <property type="entry name" value="RNGMNOXGNASE"/>
</dbReference>
<accession>A0A6G4X7H3</accession>
<name>A0A6G4X7H3_9ACTN</name>
<keyword evidence="4" id="KW-0560">Oxidoreductase</keyword>
<keyword evidence="3" id="KW-0274">FAD</keyword>
<evidence type="ECO:0000256" key="2">
    <source>
        <dbReference type="ARBA" id="ARBA00022630"/>
    </source>
</evidence>
<reference evidence="6 7" key="1">
    <citation type="submission" date="2020-02" db="EMBL/GenBank/DDBJ databases">
        <title>Whole-genome analyses of novel actinobacteria.</title>
        <authorList>
            <person name="Sahin N."/>
            <person name="Tatar D."/>
        </authorList>
    </citation>
    <scope>NUCLEOTIDE SEQUENCE [LARGE SCALE GENOMIC DNA]</scope>
    <source>
        <strain evidence="6 7">SB3404</strain>
    </source>
</reference>
<keyword evidence="7" id="KW-1185">Reference proteome</keyword>
<evidence type="ECO:0000256" key="3">
    <source>
        <dbReference type="ARBA" id="ARBA00022827"/>
    </source>
</evidence>
<keyword evidence="2" id="KW-0285">Flavoprotein</keyword>
<dbReference type="Proteomes" id="UP000477722">
    <property type="component" value="Unassembled WGS sequence"/>
</dbReference>
<comment type="cofactor">
    <cofactor evidence="1">
        <name>FAD</name>
        <dbReference type="ChEBI" id="CHEBI:57692"/>
    </cofactor>
</comment>
<dbReference type="EMBL" id="JAAKZZ010000697">
    <property type="protein sequence ID" value="NGO73338.1"/>
    <property type="molecule type" value="Genomic_DNA"/>
</dbReference>
<dbReference type="Gene3D" id="3.50.50.60">
    <property type="entry name" value="FAD/NAD(P)-binding domain"/>
    <property type="match status" value="1"/>
</dbReference>
<dbReference type="GO" id="GO:0004497">
    <property type="term" value="F:monooxygenase activity"/>
    <property type="evidence" value="ECO:0007669"/>
    <property type="project" value="UniProtKB-KW"/>
</dbReference>
<sequence length="172" mass="18424">MHAGSVAVVGGSIAGCATALAAVRGGAERVTLFERAAGQLRERGVGLAMHADRYAELADAGYVDDGMPWGPLERRIWTVRDDAGGAALGRDLQVQDFPFRAYSWGPLWSELRRRVPDEVDYRTGASVTAVEEDADGVTLALADGGRERFDVVIGADGYRSVVRDTMFPGLQP</sequence>
<evidence type="ECO:0000313" key="6">
    <source>
        <dbReference type="EMBL" id="NGO73338.1"/>
    </source>
</evidence>
<evidence type="ECO:0000256" key="5">
    <source>
        <dbReference type="ARBA" id="ARBA00023033"/>
    </source>
</evidence>
<dbReference type="SUPFAM" id="SSF51905">
    <property type="entry name" value="FAD/NAD(P)-binding domain"/>
    <property type="match status" value="1"/>
</dbReference>
<proteinExistence type="predicted"/>
<evidence type="ECO:0000313" key="7">
    <source>
        <dbReference type="Proteomes" id="UP000477722"/>
    </source>
</evidence>
<dbReference type="InterPro" id="IPR050493">
    <property type="entry name" value="FAD-dep_Monooxygenase_BioMet"/>
</dbReference>
<comment type="caution">
    <text evidence="6">The sequence shown here is derived from an EMBL/GenBank/DDBJ whole genome shotgun (WGS) entry which is preliminary data.</text>
</comment>
<gene>
    <name evidence="6" type="ORF">G5C65_34410</name>
</gene>
<protein>
    <submittedName>
        <fullName evidence="6">Monooxygenase</fullName>
    </submittedName>
</protein>
<evidence type="ECO:0000256" key="1">
    <source>
        <dbReference type="ARBA" id="ARBA00001974"/>
    </source>
</evidence>
<feature type="non-terminal residue" evidence="6">
    <location>
        <position position="172"/>
    </location>
</feature>
<evidence type="ECO:0000256" key="4">
    <source>
        <dbReference type="ARBA" id="ARBA00023002"/>
    </source>
</evidence>
<dbReference type="AlphaFoldDB" id="A0A6G4X7H3"/>
<dbReference type="PANTHER" id="PTHR13789:SF318">
    <property type="entry name" value="GERANYLGERANYL DIPHOSPHATE REDUCTASE"/>
    <property type="match status" value="1"/>
</dbReference>
<keyword evidence="5 6" id="KW-0503">Monooxygenase</keyword>
<dbReference type="PANTHER" id="PTHR13789">
    <property type="entry name" value="MONOOXYGENASE"/>
    <property type="match status" value="1"/>
</dbReference>